<dbReference type="EMBL" id="JACHON010000001">
    <property type="protein sequence ID" value="MBB6511313.1"/>
    <property type="molecule type" value="Genomic_DNA"/>
</dbReference>
<evidence type="ECO:0000313" key="3">
    <source>
        <dbReference type="Proteomes" id="UP000572212"/>
    </source>
</evidence>
<dbReference type="AlphaFoldDB" id="A0A841RI32"/>
<dbReference type="Gene3D" id="3.30.930.20">
    <property type="entry name" value="Protein of unknown function DUF1054"/>
    <property type="match status" value="1"/>
</dbReference>
<dbReference type="SUPFAM" id="SSF142913">
    <property type="entry name" value="YktB/PF0168-like"/>
    <property type="match status" value="1"/>
</dbReference>
<comment type="caution">
    <text evidence="2">The sequence shown here is derived from an EMBL/GenBank/DDBJ whole genome shotgun (WGS) entry which is preliminary data.</text>
</comment>
<keyword evidence="3" id="KW-1185">Reference proteome</keyword>
<name>A0A841RI32_9BACI</name>
<dbReference type="Pfam" id="PF06335">
    <property type="entry name" value="DUF1054"/>
    <property type="match status" value="1"/>
</dbReference>
<dbReference type="PIRSF" id="PIRSF021332">
    <property type="entry name" value="DUF1054"/>
    <property type="match status" value="1"/>
</dbReference>
<dbReference type="InterPro" id="IPR009403">
    <property type="entry name" value="UPF0637"/>
</dbReference>
<dbReference type="InterPro" id="IPR053707">
    <property type="entry name" value="UPF0637_domain_sf"/>
</dbReference>
<gene>
    <name evidence="2" type="ORF">GGQ92_000080</name>
</gene>
<dbReference type="HAMAP" id="MF_01851">
    <property type="entry name" value="UPF0637"/>
    <property type="match status" value="1"/>
</dbReference>
<sequence length="208" mass="24569">MTFKGFQQEDFETFSIEGLDERMEAIQQRIQPKFQSIYNEIADELDETTGIPMHLHIARHARRTVNPPADTWSAYCHNKRGYKKHPHFQVGLWHDNVFVWLAYIYELPGKQLIGEKFLEDIDHWKNSIPKHYHISKDHMQNEAILVKDADVEAILQRFTTIKKGELLIGKRFDKTDEILYDGERFISEVKEIIKTLAPIYRSSLEVRN</sequence>
<comment type="similarity">
    <text evidence="1">Belongs to the UPF0637 family.</text>
</comment>
<accession>A0A841RI32</accession>
<evidence type="ECO:0000313" key="2">
    <source>
        <dbReference type="EMBL" id="MBB6511313.1"/>
    </source>
</evidence>
<proteinExistence type="inferred from homology"/>
<evidence type="ECO:0000256" key="1">
    <source>
        <dbReference type="HAMAP-Rule" id="MF_01851"/>
    </source>
</evidence>
<dbReference type="RefSeq" id="WP_184243408.1">
    <property type="nucleotide sequence ID" value="NZ_BAAACU010000020.1"/>
</dbReference>
<organism evidence="2 3">
    <name type="scientific">Gracilibacillus halotolerans</name>
    <dbReference type="NCBI Taxonomy" id="74386"/>
    <lineage>
        <taxon>Bacteria</taxon>
        <taxon>Bacillati</taxon>
        <taxon>Bacillota</taxon>
        <taxon>Bacilli</taxon>
        <taxon>Bacillales</taxon>
        <taxon>Bacillaceae</taxon>
        <taxon>Gracilibacillus</taxon>
    </lineage>
</organism>
<dbReference type="Proteomes" id="UP000572212">
    <property type="component" value="Unassembled WGS sequence"/>
</dbReference>
<protein>
    <recommendedName>
        <fullName evidence="1">UPF0637 protein GGQ92_000080</fullName>
    </recommendedName>
</protein>
<reference evidence="2 3" key="1">
    <citation type="submission" date="2020-08" db="EMBL/GenBank/DDBJ databases">
        <title>Genomic Encyclopedia of Type Strains, Phase IV (KMG-IV): sequencing the most valuable type-strain genomes for metagenomic binning, comparative biology and taxonomic classification.</title>
        <authorList>
            <person name="Goeker M."/>
        </authorList>
    </citation>
    <scope>NUCLEOTIDE SEQUENCE [LARGE SCALE GENOMIC DNA]</scope>
    <source>
        <strain evidence="2 3">DSM 11805</strain>
    </source>
</reference>